<dbReference type="PIRSF" id="PIRSF003230">
    <property type="entry name" value="YbgC"/>
    <property type="match status" value="1"/>
</dbReference>
<keyword evidence="4" id="KW-1185">Reference proteome</keyword>
<gene>
    <name evidence="3" type="ORF">HR057_01945</name>
</gene>
<dbReference type="NCBIfam" id="TIGR00051">
    <property type="entry name" value="YbgC/FadM family acyl-CoA thioesterase"/>
    <property type="match status" value="1"/>
</dbReference>
<reference evidence="3" key="1">
    <citation type="submission" date="2020-06" db="EMBL/GenBank/DDBJ databases">
        <title>A novel thermopfilic bacterium from Erzurum, Turkey.</title>
        <authorList>
            <person name="Adiguzel A."/>
            <person name="Ay H."/>
            <person name="Baltaci M.O."/>
        </authorList>
    </citation>
    <scope>NUCLEOTIDE SEQUENCE</scope>
    <source>
        <strain evidence="3">P2</strain>
    </source>
</reference>
<dbReference type="PANTHER" id="PTHR31793">
    <property type="entry name" value="4-HYDROXYBENZOYL-COA THIOESTERASE FAMILY MEMBER"/>
    <property type="match status" value="1"/>
</dbReference>
<name>A0A8J8GES2_9BACI</name>
<dbReference type="EMBL" id="JABTTE010000002">
    <property type="protein sequence ID" value="NSL50521.1"/>
    <property type="molecule type" value="Genomic_DNA"/>
</dbReference>
<dbReference type="Pfam" id="PF13279">
    <property type="entry name" value="4HBT_2"/>
    <property type="match status" value="1"/>
</dbReference>
<proteinExistence type="inferred from homology"/>
<evidence type="ECO:0000256" key="1">
    <source>
        <dbReference type="ARBA" id="ARBA00005953"/>
    </source>
</evidence>
<protein>
    <submittedName>
        <fullName evidence="3">Acyl-CoA thioesterase</fullName>
    </submittedName>
</protein>
<keyword evidence="2" id="KW-0378">Hydrolase</keyword>
<dbReference type="InterPro" id="IPR029069">
    <property type="entry name" value="HotDog_dom_sf"/>
</dbReference>
<sequence length="149" mass="17191">MRKNSFNMRVNWGDTDKAGIVYYPNYFKWFDIAGHQFFRSIGLSPAVLEKERGVIIPLIDVRCTFVKPLFYDDIITIHTEVSEIHNKVFKLSHEVYCGSDKTGYGYEVRGWVKNIDGKYKAVPIPEDVITILKQDIKSDESNLNPQLNA</sequence>
<dbReference type="PANTHER" id="PTHR31793:SF27">
    <property type="entry name" value="NOVEL THIOESTERASE SUPERFAMILY DOMAIN AND SAPOSIN A-TYPE DOMAIN CONTAINING PROTEIN (0610012H03RIK)"/>
    <property type="match status" value="1"/>
</dbReference>
<comment type="similarity">
    <text evidence="1">Belongs to the 4-hydroxybenzoyl-CoA thioesterase family.</text>
</comment>
<comment type="caution">
    <text evidence="3">The sequence shown here is derived from an EMBL/GenBank/DDBJ whole genome shotgun (WGS) entry which is preliminary data.</text>
</comment>
<dbReference type="Gene3D" id="3.10.129.10">
    <property type="entry name" value="Hotdog Thioesterase"/>
    <property type="match status" value="1"/>
</dbReference>
<dbReference type="SUPFAM" id="SSF54637">
    <property type="entry name" value="Thioesterase/thiol ester dehydrase-isomerase"/>
    <property type="match status" value="1"/>
</dbReference>
<dbReference type="Proteomes" id="UP000625804">
    <property type="component" value="Unassembled WGS sequence"/>
</dbReference>
<accession>A0A8J8GES2</accession>
<evidence type="ECO:0000313" key="4">
    <source>
        <dbReference type="Proteomes" id="UP000625804"/>
    </source>
</evidence>
<dbReference type="GO" id="GO:0047617">
    <property type="term" value="F:fatty acyl-CoA hydrolase activity"/>
    <property type="evidence" value="ECO:0007669"/>
    <property type="project" value="TreeGrafter"/>
</dbReference>
<dbReference type="AlphaFoldDB" id="A0A8J8GES2"/>
<evidence type="ECO:0000256" key="2">
    <source>
        <dbReference type="ARBA" id="ARBA00022801"/>
    </source>
</evidence>
<dbReference type="InterPro" id="IPR050563">
    <property type="entry name" value="4-hydroxybenzoyl-CoA_TE"/>
</dbReference>
<organism evidence="3 4">
    <name type="scientific">Calidifontibacillus erzurumensis</name>
    <dbReference type="NCBI Taxonomy" id="2741433"/>
    <lineage>
        <taxon>Bacteria</taxon>
        <taxon>Bacillati</taxon>
        <taxon>Bacillota</taxon>
        <taxon>Bacilli</taxon>
        <taxon>Bacillales</taxon>
        <taxon>Bacillaceae</taxon>
        <taxon>Calidifontibacillus/Schinkia group</taxon>
        <taxon>Calidifontibacillus</taxon>
    </lineage>
</organism>
<dbReference type="RefSeq" id="WP_173729728.1">
    <property type="nucleotide sequence ID" value="NZ_JABTTE010000002.1"/>
</dbReference>
<dbReference type="InterPro" id="IPR006684">
    <property type="entry name" value="YbgC/YbaW"/>
</dbReference>
<evidence type="ECO:0000313" key="3">
    <source>
        <dbReference type="EMBL" id="NSL50521.1"/>
    </source>
</evidence>
<dbReference type="CDD" id="cd00586">
    <property type="entry name" value="4HBT"/>
    <property type="match status" value="1"/>
</dbReference>